<evidence type="ECO:0000256" key="1">
    <source>
        <dbReference type="ARBA" id="ARBA00004370"/>
    </source>
</evidence>
<dbReference type="PRINTS" id="PR00313">
    <property type="entry name" value="CABNDNGRPT"/>
</dbReference>
<dbReference type="GO" id="GO:0016020">
    <property type="term" value="C:membrane"/>
    <property type="evidence" value="ECO:0007669"/>
    <property type="project" value="UniProtKB-SubCell"/>
</dbReference>
<reference evidence="9 10" key="1">
    <citation type="submission" date="2018-07" db="EMBL/GenBank/DDBJ databases">
        <title>Rhodosalinus sp. strain E84T genomic sequence and assembly.</title>
        <authorList>
            <person name="Liu Z.-W."/>
            <person name="Lu D.-C."/>
        </authorList>
    </citation>
    <scope>NUCLEOTIDE SEQUENCE [LARGE SCALE GENOMIC DNA]</scope>
    <source>
        <strain evidence="9 10">E84</strain>
    </source>
</reference>
<keyword evidence="4" id="KW-0800">Toxin</keyword>
<dbReference type="InterPro" id="IPR011049">
    <property type="entry name" value="Serralysin-like_metalloprot_C"/>
</dbReference>
<feature type="compositionally biased region" description="Pro residues" evidence="8">
    <location>
        <begin position="517"/>
        <end position="529"/>
    </location>
</feature>
<dbReference type="AlphaFoldDB" id="A0A365U7L9"/>
<evidence type="ECO:0000313" key="10">
    <source>
        <dbReference type="Proteomes" id="UP000253370"/>
    </source>
</evidence>
<dbReference type="PROSITE" id="PS00330">
    <property type="entry name" value="HEMOLYSIN_CALCIUM"/>
    <property type="match status" value="3"/>
</dbReference>
<gene>
    <name evidence="9" type="ORF">DRV85_12260</name>
</gene>
<organism evidence="9 10">
    <name type="scientific">Rhodosalinus halophilus</name>
    <dbReference type="NCBI Taxonomy" id="2259333"/>
    <lineage>
        <taxon>Bacteria</taxon>
        <taxon>Pseudomonadati</taxon>
        <taxon>Pseudomonadota</taxon>
        <taxon>Alphaproteobacteria</taxon>
        <taxon>Rhodobacterales</taxon>
        <taxon>Paracoccaceae</taxon>
        <taxon>Rhodosalinus</taxon>
    </lineage>
</organism>
<evidence type="ECO:0000256" key="6">
    <source>
        <dbReference type="ARBA" id="ARBA00023026"/>
    </source>
</evidence>
<dbReference type="PRINTS" id="PR01488">
    <property type="entry name" value="RTXTOXINA"/>
</dbReference>
<feature type="region of interest" description="Disordered" evidence="8">
    <location>
        <begin position="662"/>
        <end position="725"/>
    </location>
</feature>
<protein>
    <submittedName>
        <fullName evidence="9">Uncharacterized protein</fullName>
    </submittedName>
</protein>
<keyword evidence="6" id="KW-0843">Virulence</keyword>
<evidence type="ECO:0000256" key="2">
    <source>
        <dbReference type="ARBA" id="ARBA00004613"/>
    </source>
</evidence>
<evidence type="ECO:0000313" key="9">
    <source>
        <dbReference type="EMBL" id="RBI84716.1"/>
    </source>
</evidence>
<comment type="caution">
    <text evidence="9">The sequence shown here is derived from an EMBL/GenBank/DDBJ whole genome shotgun (WGS) entry which is preliminary data.</text>
</comment>
<dbReference type="InterPro" id="IPR001343">
    <property type="entry name" value="Hemolysn_Ca-bd"/>
</dbReference>
<proteinExistence type="predicted"/>
<comment type="subcellular location">
    <subcellularLocation>
        <location evidence="1">Membrane</location>
    </subcellularLocation>
    <subcellularLocation>
        <location evidence="2">Secreted</location>
    </subcellularLocation>
</comment>
<feature type="region of interest" description="Disordered" evidence="8">
    <location>
        <begin position="493"/>
        <end position="636"/>
    </location>
</feature>
<dbReference type="OrthoDB" id="9342475at2"/>
<evidence type="ECO:0000256" key="3">
    <source>
        <dbReference type="ARBA" id="ARBA00022525"/>
    </source>
</evidence>
<evidence type="ECO:0000256" key="5">
    <source>
        <dbReference type="ARBA" id="ARBA00022737"/>
    </source>
</evidence>
<dbReference type="Proteomes" id="UP000253370">
    <property type="component" value="Unassembled WGS sequence"/>
</dbReference>
<dbReference type="PANTHER" id="PTHR38340">
    <property type="entry name" value="S-LAYER PROTEIN"/>
    <property type="match status" value="1"/>
</dbReference>
<evidence type="ECO:0000256" key="4">
    <source>
        <dbReference type="ARBA" id="ARBA00022656"/>
    </source>
</evidence>
<name>A0A365U7L9_9RHOB</name>
<dbReference type="Pfam" id="PF00353">
    <property type="entry name" value="HemolysinCabind"/>
    <property type="match status" value="6"/>
</dbReference>
<feature type="compositionally biased region" description="Pro residues" evidence="8">
    <location>
        <begin position="495"/>
        <end position="510"/>
    </location>
</feature>
<keyword evidence="7" id="KW-0472">Membrane</keyword>
<dbReference type="GO" id="GO:0090729">
    <property type="term" value="F:toxin activity"/>
    <property type="evidence" value="ECO:0007669"/>
    <property type="project" value="UniProtKB-KW"/>
</dbReference>
<dbReference type="PANTHER" id="PTHR38340:SF1">
    <property type="entry name" value="S-LAYER PROTEIN"/>
    <property type="match status" value="1"/>
</dbReference>
<dbReference type="InterPro" id="IPR003995">
    <property type="entry name" value="RTX_toxin_determinant-A"/>
</dbReference>
<dbReference type="GO" id="GO:0005576">
    <property type="term" value="C:extracellular region"/>
    <property type="evidence" value="ECO:0007669"/>
    <property type="project" value="UniProtKB-SubCell"/>
</dbReference>
<dbReference type="EMBL" id="QNTQ01000010">
    <property type="protein sequence ID" value="RBI84716.1"/>
    <property type="molecule type" value="Genomic_DNA"/>
</dbReference>
<dbReference type="InterPro" id="IPR050557">
    <property type="entry name" value="RTX_toxin/Mannuronan_C5-epim"/>
</dbReference>
<dbReference type="GO" id="GO:0005509">
    <property type="term" value="F:calcium ion binding"/>
    <property type="evidence" value="ECO:0007669"/>
    <property type="project" value="InterPro"/>
</dbReference>
<accession>A0A365U7L9</accession>
<feature type="compositionally biased region" description="Gly residues" evidence="8">
    <location>
        <begin position="663"/>
        <end position="686"/>
    </location>
</feature>
<evidence type="ECO:0000256" key="8">
    <source>
        <dbReference type="SAM" id="MobiDB-lite"/>
    </source>
</evidence>
<keyword evidence="10" id="KW-1185">Reference proteome</keyword>
<keyword evidence="3" id="KW-0964">Secreted</keyword>
<sequence>MAWLEELQLVAASGDPSPLTDGALLLGSGHRGHDLTVIDSGAGTIRWLALSEDGAMPLDAAVLGEEPRIAASGSGGSLSWPVLQAGFDAWDAGETDSFHTYLGDTPSYGMRAVVLTARLDSGPAVFIAGPTADAPRAYGLEGGTLALRSAGETHPYSEGTSAMALVTAEGTPFLYTGSATAHGIAGYRVTASGALEPAGGLGMAESLPLAGVSALAAAETGGRSYLLAGASGSSSLTVLQVAEDGALEPTDHVIDSLHTRFGTVAHLETIALGERVYVFAAGADAGLSAFALTPAGTLVHLESLADTTTRPLDAVSALAATGAGTAVEVLAASATEARIARFRLEAASTGTATIGEGTIDGGTGDDILSLAGGDGRLSGGAGRDILEDGPGSDTLRGGEGEDIFVLTADGTRDVIEDLTPGADVLDLSGWAFLHDAAQLAVETTAQGAVLRYGDEELVLRTADGAPLEVDDIPALLRQGPSRVTITLGELQVAPEPEPLGPPLVPPPPTMPAQDPADPAPSPDPAPTPSESPETDGFLLIGSDGADQLTGGDGPDTLAGADGPDTLSGSGGDDNIAGSGGADVVIGGEGRDSIGGGEGADLVTGGPGADVIGAGRGDDSIDGGAGPDRMSGGAGEDTLLGGAGDDTMGASYGHDVLYGEGGDDSLGGGTGRDTLEGGAGADAIGGGEGDDVIAGGEGHDFLAGGGRDDSIDGGDGDDRINGGDGDDTMTGGAGADEFVYNFFKDGDADVITDYEDGVDSFRMSGIDNAPGSGLQGYVDALNISDTAEGALMDYRGHTILLEGVAASELGLEDFTFL</sequence>
<feature type="compositionally biased region" description="Basic and acidic residues" evidence="8">
    <location>
        <begin position="705"/>
        <end position="720"/>
    </location>
</feature>
<dbReference type="Gene3D" id="2.150.10.10">
    <property type="entry name" value="Serralysin-like metalloprotease, C-terminal"/>
    <property type="match status" value="4"/>
</dbReference>
<dbReference type="InterPro" id="IPR018511">
    <property type="entry name" value="Hemolysin-typ_Ca-bd_CS"/>
</dbReference>
<keyword evidence="5" id="KW-0677">Repeat</keyword>
<dbReference type="SUPFAM" id="SSF51120">
    <property type="entry name" value="beta-Roll"/>
    <property type="match status" value="3"/>
</dbReference>
<dbReference type="RefSeq" id="WP_113289755.1">
    <property type="nucleotide sequence ID" value="NZ_QNTQ01000010.1"/>
</dbReference>
<evidence type="ECO:0000256" key="7">
    <source>
        <dbReference type="ARBA" id="ARBA00023136"/>
    </source>
</evidence>